<dbReference type="PATRIC" id="fig|1263867.3.peg.5168"/>
<name>M2AC43_9BACT</name>
<proteinExistence type="predicted"/>
<comment type="caution">
    <text evidence="1">The sequence shown here is derived from an EMBL/GenBank/DDBJ whole genome shotgun (WGS) entry which is preliminary data.</text>
</comment>
<accession>M2AC43</accession>
<keyword evidence="2" id="KW-1185">Reference proteome</keyword>
<evidence type="ECO:0000313" key="1">
    <source>
        <dbReference type="EMBL" id="EMB14390.1"/>
    </source>
</evidence>
<reference evidence="1" key="2">
    <citation type="journal article" date="2013" name="Mar. Genomics">
        <title>Expression of sulfatases in Rhodopirellula baltica and the diversity of sulfatases in the genus Rhodopirellula.</title>
        <authorList>
            <person name="Wegner C.E."/>
            <person name="Richter-Heitmann T."/>
            <person name="Klindworth A."/>
            <person name="Klockow C."/>
            <person name="Richter M."/>
            <person name="Achstetter T."/>
            <person name="Glockner F.O."/>
            <person name="Harder J."/>
        </authorList>
    </citation>
    <scope>NUCLEOTIDE SEQUENCE [LARGE SCALE GENOMIC DNA]</scope>
    <source>
        <strain evidence="1">6C</strain>
    </source>
</reference>
<gene>
    <name evidence="1" type="ORF">RE6C_04812</name>
</gene>
<sequence length="45" mass="5122">MNHGQAYTDVRVMQLSHLPTLNLTSMSSINSAGWFIPIRLFLVFN</sequence>
<dbReference type="AlphaFoldDB" id="M2AC43"/>
<reference evidence="1" key="1">
    <citation type="submission" date="2012-11" db="EMBL/GenBank/DDBJ databases">
        <title>Permanent draft genomes of Rhodopirellula europaea strain SH398 and 6C.</title>
        <authorList>
            <person name="Richter M."/>
            <person name="Richter-Heitmann T."/>
            <person name="Frank C."/>
            <person name="Harder J."/>
            <person name="Glockner F.O."/>
        </authorList>
    </citation>
    <scope>NUCLEOTIDE SEQUENCE</scope>
    <source>
        <strain evidence="1">6C</strain>
    </source>
</reference>
<protein>
    <submittedName>
        <fullName evidence="1">Uncharacterized protein</fullName>
    </submittedName>
</protein>
<organism evidence="1 2">
    <name type="scientific">Rhodopirellula europaea 6C</name>
    <dbReference type="NCBI Taxonomy" id="1263867"/>
    <lineage>
        <taxon>Bacteria</taxon>
        <taxon>Pseudomonadati</taxon>
        <taxon>Planctomycetota</taxon>
        <taxon>Planctomycetia</taxon>
        <taxon>Pirellulales</taxon>
        <taxon>Pirellulaceae</taxon>
        <taxon>Rhodopirellula</taxon>
    </lineage>
</organism>
<dbReference type="EMBL" id="ANMO01000216">
    <property type="protein sequence ID" value="EMB14390.1"/>
    <property type="molecule type" value="Genomic_DNA"/>
</dbReference>
<dbReference type="Proteomes" id="UP000011529">
    <property type="component" value="Unassembled WGS sequence"/>
</dbReference>
<evidence type="ECO:0000313" key="2">
    <source>
        <dbReference type="Proteomes" id="UP000011529"/>
    </source>
</evidence>